<dbReference type="Pfam" id="PF00106">
    <property type="entry name" value="adh_short"/>
    <property type="match status" value="1"/>
</dbReference>
<dbReference type="EMBL" id="JBCAWK010000012">
    <property type="protein sequence ID" value="KAK8845641.1"/>
    <property type="molecule type" value="Genomic_DNA"/>
</dbReference>
<name>A0AAW0YUT6_9TREE</name>
<dbReference type="Gene3D" id="3.40.50.720">
    <property type="entry name" value="NAD(P)-binding Rossmann-like Domain"/>
    <property type="match status" value="1"/>
</dbReference>
<dbReference type="PRINTS" id="PR00081">
    <property type="entry name" value="GDHRDH"/>
</dbReference>
<evidence type="ECO:0000313" key="4">
    <source>
        <dbReference type="EMBL" id="KAK8845641.1"/>
    </source>
</evidence>
<dbReference type="PANTHER" id="PTHR43669:SF11">
    <property type="entry name" value="SHORT-CHAIN DEHYDROGENASE_OXIDOREDUCTASE"/>
    <property type="match status" value="1"/>
</dbReference>
<dbReference type="GO" id="GO:0016491">
    <property type="term" value="F:oxidoreductase activity"/>
    <property type="evidence" value="ECO:0007669"/>
    <property type="project" value="UniProtKB-KW"/>
</dbReference>
<dbReference type="Proteomes" id="UP001388673">
    <property type="component" value="Unassembled WGS sequence"/>
</dbReference>
<evidence type="ECO:0008006" key="6">
    <source>
        <dbReference type="Google" id="ProtNLM"/>
    </source>
</evidence>
<dbReference type="PANTHER" id="PTHR43669">
    <property type="entry name" value="5-KETO-D-GLUCONATE 5-REDUCTASE"/>
    <property type="match status" value="1"/>
</dbReference>
<evidence type="ECO:0000256" key="3">
    <source>
        <dbReference type="ARBA" id="ARBA00023002"/>
    </source>
</evidence>
<keyword evidence="3" id="KW-0560">Oxidoreductase</keyword>
<dbReference type="AlphaFoldDB" id="A0AAW0YUT6"/>
<keyword evidence="5" id="KW-1185">Reference proteome</keyword>
<dbReference type="SUPFAM" id="SSF51735">
    <property type="entry name" value="NAD(P)-binding Rossmann-fold domains"/>
    <property type="match status" value="1"/>
</dbReference>
<comment type="caution">
    <text evidence="4">The sequence shown here is derived from an EMBL/GenBank/DDBJ whole genome shotgun (WGS) entry which is preliminary data.</text>
</comment>
<dbReference type="GeneID" id="92183615"/>
<dbReference type="KEGG" id="kne:92183615"/>
<reference evidence="4 5" key="1">
    <citation type="journal article" date="2024" name="bioRxiv">
        <title>Comparative genomics of Cryptococcus and Kwoniella reveals pathogenesis evolution and contrasting karyotype dynamics via intercentromeric recombination or chromosome fusion.</title>
        <authorList>
            <person name="Coelho M.A."/>
            <person name="David-Palma M."/>
            <person name="Shea T."/>
            <person name="Bowers K."/>
            <person name="McGinley-Smith S."/>
            <person name="Mohammad A.W."/>
            <person name="Gnirke A."/>
            <person name="Yurkov A.M."/>
            <person name="Nowrousian M."/>
            <person name="Sun S."/>
            <person name="Cuomo C.A."/>
            <person name="Heitman J."/>
        </authorList>
    </citation>
    <scope>NUCLEOTIDE SEQUENCE [LARGE SCALE GENOMIC DNA]</scope>
    <source>
        <strain evidence="4 5">CBS 13917</strain>
    </source>
</reference>
<dbReference type="RefSeq" id="XP_066800449.1">
    <property type="nucleotide sequence ID" value="XM_066949441.1"/>
</dbReference>
<evidence type="ECO:0000256" key="2">
    <source>
        <dbReference type="ARBA" id="ARBA00022857"/>
    </source>
</evidence>
<gene>
    <name evidence="4" type="ORF">IAR55_006357</name>
</gene>
<proteinExistence type="inferred from homology"/>
<accession>A0AAW0YUT6</accession>
<evidence type="ECO:0000313" key="5">
    <source>
        <dbReference type="Proteomes" id="UP001388673"/>
    </source>
</evidence>
<comment type="similarity">
    <text evidence="1">Belongs to the short-chain dehydrogenases/reductases (SDR) family.</text>
</comment>
<dbReference type="PROSITE" id="PS00061">
    <property type="entry name" value="ADH_SHORT"/>
    <property type="match status" value="1"/>
</dbReference>
<sequence length="270" mass="29883">MPFPYKNVLVLGATSGLGKALAETILKNSKAKVVVTGRREERLKNFVAQYDERASFAAFDMTKLDQIEGNLKKIITAHPDIDMVVHNAGIMRAVYFHQPERVDMDALNEELTVNYTSVLYTLKYVLPHLLSLGEGTTKNAAFAFVTSGLAITPFVRSGNYSATKAAVHALVYTVREQLARTNVEVIEIAPPLVKTELDAADTEVKESKLPALPLDSFIADVWKDLEAGKTTIAPGSAGMRFEKVESVREPLFRGIDNYVKDAPWWPKDRA</sequence>
<evidence type="ECO:0000256" key="1">
    <source>
        <dbReference type="ARBA" id="ARBA00006484"/>
    </source>
</evidence>
<dbReference type="InterPro" id="IPR020904">
    <property type="entry name" value="Sc_DH/Rdtase_CS"/>
</dbReference>
<keyword evidence="2" id="KW-0521">NADP</keyword>
<dbReference type="InterPro" id="IPR002347">
    <property type="entry name" value="SDR_fam"/>
</dbReference>
<dbReference type="InterPro" id="IPR036291">
    <property type="entry name" value="NAD(P)-bd_dom_sf"/>
</dbReference>
<organism evidence="4 5">
    <name type="scientific">Kwoniella newhampshirensis</name>
    <dbReference type="NCBI Taxonomy" id="1651941"/>
    <lineage>
        <taxon>Eukaryota</taxon>
        <taxon>Fungi</taxon>
        <taxon>Dikarya</taxon>
        <taxon>Basidiomycota</taxon>
        <taxon>Agaricomycotina</taxon>
        <taxon>Tremellomycetes</taxon>
        <taxon>Tremellales</taxon>
        <taxon>Cryptococcaceae</taxon>
        <taxon>Kwoniella</taxon>
    </lineage>
</organism>
<protein>
    <recommendedName>
        <fullName evidence="6">NAD(P)-binding protein</fullName>
    </recommendedName>
</protein>